<keyword evidence="2" id="KW-1185">Reference proteome</keyword>
<dbReference type="EMBL" id="CM055099">
    <property type="protein sequence ID" value="KAJ7547884.1"/>
    <property type="molecule type" value="Genomic_DNA"/>
</dbReference>
<name>A0ACC2D176_DIPCM</name>
<gene>
    <name evidence="1" type="ORF">O6H91_08G108200</name>
</gene>
<dbReference type="Proteomes" id="UP001162992">
    <property type="component" value="Chromosome 8"/>
</dbReference>
<proteinExistence type="predicted"/>
<sequence>MASACMSLSYVRAGSPAAVAGVPDCRFAVKQAVCTPMAVLASGRRLPAASPSFSKINFPSLYTRKILGHPSFAFNPSDYKPFTVEELEAKIAESNYKPFSADSSDPKPSSQEQTSEYKPFTVEELEQKVSQSSSYRSPRHKHKTVSSTFQPLGPEYPPITLEELEAKIAASNYKPFSRFESKPDATSSKPLGSEYKPFTVEELEQKIAESNSKPSPKQDSKPFSSTAAQPLGSDYKPFTVAELEQKIGESSHKSFSSQGNTPASTEFKPVDSSYKPFTGEELEQSTKGSSFSSFESEGASQSPSIEPSSSSEESNISSESVFSEVEPPRLTKLYVGNIPWNYSNQDLDELFKQHGSVFVAEVVLDKATGRSRGFGFVYMNSPEDAEVAIRNLDGKLIGGRPIRVSYQESAEERSQRLARVGGFGEGNSNVNKLFVANLPWSVDDDILRSLFSDYGTVVQARVVYDRETGRSKGFGFVTLSSADEVNNALTSLNESDYEGRPLKVAMAGERPTFRSSMF</sequence>
<evidence type="ECO:0000313" key="2">
    <source>
        <dbReference type="Proteomes" id="UP001162992"/>
    </source>
</evidence>
<comment type="caution">
    <text evidence="1">The sequence shown here is derived from an EMBL/GenBank/DDBJ whole genome shotgun (WGS) entry which is preliminary data.</text>
</comment>
<evidence type="ECO:0000313" key="1">
    <source>
        <dbReference type="EMBL" id="KAJ7547884.1"/>
    </source>
</evidence>
<accession>A0ACC2D176</accession>
<protein>
    <submittedName>
        <fullName evidence="1">Uncharacterized protein</fullName>
    </submittedName>
</protein>
<reference evidence="2" key="1">
    <citation type="journal article" date="2024" name="Proc. Natl. Acad. Sci. U.S.A.">
        <title>Extraordinary preservation of gene collinearity over three hundred million years revealed in homosporous lycophytes.</title>
        <authorList>
            <person name="Li C."/>
            <person name="Wickell D."/>
            <person name="Kuo L.Y."/>
            <person name="Chen X."/>
            <person name="Nie B."/>
            <person name="Liao X."/>
            <person name="Peng D."/>
            <person name="Ji J."/>
            <person name="Jenkins J."/>
            <person name="Williams M."/>
            <person name="Shu S."/>
            <person name="Plott C."/>
            <person name="Barry K."/>
            <person name="Rajasekar S."/>
            <person name="Grimwood J."/>
            <person name="Han X."/>
            <person name="Sun S."/>
            <person name="Hou Z."/>
            <person name="He W."/>
            <person name="Dai G."/>
            <person name="Sun C."/>
            <person name="Schmutz J."/>
            <person name="Leebens-Mack J.H."/>
            <person name="Li F.W."/>
            <person name="Wang L."/>
        </authorList>
    </citation>
    <scope>NUCLEOTIDE SEQUENCE [LARGE SCALE GENOMIC DNA]</scope>
    <source>
        <strain evidence="2">cv. PW_Plant_1</strain>
    </source>
</reference>
<organism evidence="1 2">
    <name type="scientific">Diphasiastrum complanatum</name>
    <name type="common">Issler's clubmoss</name>
    <name type="synonym">Lycopodium complanatum</name>
    <dbReference type="NCBI Taxonomy" id="34168"/>
    <lineage>
        <taxon>Eukaryota</taxon>
        <taxon>Viridiplantae</taxon>
        <taxon>Streptophyta</taxon>
        <taxon>Embryophyta</taxon>
        <taxon>Tracheophyta</taxon>
        <taxon>Lycopodiopsida</taxon>
        <taxon>Lycopodiales</taxon>
        <taxon>Lycopodiaceae</taxon>
        <taxon>Lycopodioideae</taxon>
        <taxon>Diphasiastrum</taxon>
    </lineage>
</organism>